<keyword evidence="2" id="KW-1185">Reference proteome</keyword>
<dbReference type="EnsemblMetazoa" id="MESCA003677-RA">
    <property type="protein sequence ID" value="MESCA003677-PA"/>
    <property type="gene ID" value="MESCA003677"/>
</dbReference>
<reference evidence="2" key="1">
    <citation type="submission" date="2013-02" db="EMBL/GenBank/DDBJ databases">
        <authorList>
            <person name="Hughes D."/>
        </authorList>
    </citation>
    <scope>NUCLEOTIDE SEQUENCE</scope>
    <source>
        <strain>Durham</strain>
        <strain evidence="2">NC isolate 2 -- Noor lab</strain>
    </source>
</reference>
<organism evidence="1 2">
    <name type="scientific">Megaselia scalaris</name>
    <name type="common">Humpbacked fly</name>
    <name type="synonym">Phora scalaris</name>
    <dbReference type="NCBI Taxonomy" id="36166"/>
    <lineage>
        <taxon>Eukaryota</taxon>
        <taxon>Metazoa</taxon>
        <taxon>Ecdysozoa</taxon>
        <taxon>Arthropoda</taxon>
        <taxon>Hexapoda</taxon>
        <taxon>Insecta</taxon>
        <taxon>Pterygota</taxon>
        <taxon>Neoptera</taxon>
        <taxon>Endopterygota</taxon>
        <taxon>Diptera</taxon>
        <taxon>Brachycera</taxon>
        <taxon>Muscomorpha</taxon>
        <taxon>Platypezoidea</taxon>
        <taxon>Phoridae</taxon>
        <taxon>Megaseliini</taxon>
        <taxon>Megaselia</taxon>
    </lineage>
</organism>
<dbReference type="AlphaFoldDB" id="T1GJM7"/>
<dbReference type="Proteomes" id="UP000015102">
    <property type="component" value="Unassembled WGS sequence"/>
</dbReference>
<sequence length="65" mass="7394">MASAKGFYSAATGLRLIFSSAFSNYRRLAIDLFFYQIRQVRAENKLIINDCDSTKLGYYANTTLL</sequence>
<protein>
    <submittedName>
        <fullName evidence="1">Uncharacterized protein</fullName>
    </submittedName>
</protein>
<evidence type="ECO:0000313" key="1">
    <source>
        <dbReference type="EnsemblMetazoa" id="MESCA003677-PA"/>
    </source>
</evidence>
<accession>T1GJM7</accession>
<dbReference type="EMBL" id="CAQQ02105665">
    <property type="status" value="NOT_ANNOTATED_CDS"/>
    <property type="molecule type" value="Genomic_DNA"/>
</dbReference>
<reference evidence="1" key="2">
    <citation type="submission" date="2015-06" db="UniProtKB">
        <authorList>
            <consortium name="EnsemblMetazoa"/>
        </authorList>
    </citation>
    <scope>IDENTIFICATION</scope>
</reference>
<proteinExistence type="predicted"/>
<evidence type="ECO:0000313" key="2">
    <source>
        <dbReference type="Proteomes" id="UP000015102"/>
    </source>
</evidence>
<name>T1GJM7_MEGSC</name>
<dbReference type="HOGENOM" id="CLU_2852259_0_0_1"/>